<dbReference type="eggNOG" id="COG1562">
    <property type="taxonomic scope" value="Bacteria"/>
</dbReference>
<evidence type="ECO:0008006" key="3">
    <source>
        <dbReference type="Google" id="ProtNLM"/>
    </source>
</evidence>
<comment type="caution">
    <text evidence="1">The sequence shown here is derived from an EMBL/GenBank/DDBJ whole genome shotgun (WGS) entry which is preliminary data.</text>
</comment>
<dbReference type="InterPro" id="IPR002060">
    <property type="entry name" value="Squ/phyt_synthse"/>
</dbReference>
<accession>K2HQF1</accession>
<protein>
    <recommendedName>
        <fullName evidence="3">Phytoene/squalene synthetase</fullName>
    </recommendedName>
</protein>
<evidence type="ECO:0000313" key="1">
    <source>
        <dbReference type="EMBL" id="EKE45039.1"/>
    </source>
</evidence>
<dbReference type="Gene3D" id="1.10.600.10">
    <property type="entry name" value="Farnesyl Diphosphate Synthase"/>
    <property type="match status" value="1"/>
</dbReference>
<dbReference type="RefSeq" id="WP_007425887.1">
    <property type="nucleotide sequence ID" value="NZ_AMGO01000011.1"/>
</dbReference>
<sequence>MSVQACAEIVRNGDPDRFLATMAAPPAARTILFPLYAFNVEVTRAPWVTKEPMLAQMRLQWWRDLLGGPRSAKDPARHEVAAALGFLDAGSAALLDGLIDARHWDIGTDPHADDAALDAYLDATAGNLAWTAARSLGAVEEDAVRRLARAAGLARYLAALPALKAAGKRPLTDDSPETVRGLARRYLGDMPRARSLSRPARIATLETWQARPLLTAILRDPARVERGAVGLSEGGKRLRLLAASV</sequence>
<dbReference type="AlphaFoldDB" id="K2HQF1"/>
<dbReference type="OrthoDB" id="9814909at2"/>
<proteinExistence type="predicted"/>
<dbReference type="PATRIC" id="fig|1231392.3.peg.738"/>
<dbReference type="SUPFAM" id="SSF48576">
    <property type="entry name" value="Terpenoid synthases"/>
    <property type="match status" value="1"/>
</dbReference>
<name>K2HQF1_9RHOB</name>
<evidence type="ECO:0000313" key="2">
    <source>
        <dbReference type="Proteomes" id="UP000006765"/>
    </source>
</evidence>
<dbReference type="Pfam" id="PF00494">
    <property type="entry name" value="SQS_PSY"/>
    <property type="match status" value="1"/>
</dbReference>
<organism evidence="1 2">
    <name type="scientific">Oceaniovalibus guishaninsula JLT2003</name>
    <dbReference type="NCBI Taxonomy" id="1231392"/>
    <lineage>
        <taxon>Bacteria</taxon>
        <taxon>Pseudomonadati</taxon>
        <taxon>Pseudomonadota</taxon>
        <taxon>Alphaproteobacteria</taxon>
        <taxon>Rhodobacterales</taxon>
        <taxon>Roseobacteraceae</taxon>
        <taxon>Oceaniovalibus</taxon>
    </lineage>
</organism>
<dbReference type="InterPro" id="IPR008949">
    <property type="entry name" value="Isoprenoid_synthase_dom_sf"/>
</dbReference>
<dbReference type="STRING" id="1231392.OCGS_0734"/>
<keyword evidence="2" id="KW-1185">Reference proteome</keyword>
<reference evidence="1 2" key="1">
    <citation type="journal article" date="2012" name="J. Bacteriol.">
        <title>Draft Genome Sequence of Oceaniovalibus guishaninsula JLT2003T.</title>
        <authorList>
            <person name="Tang K."/>
            <person name="Liu K."/>
            <person name="Jiao N."/>
        </authorList>
    </citation>
    <scope>NUCLEOTIDE SEQUENCE [LARGE SCALE GENOMIC DNA]</scope>
    <source>
        <strain evidence="1 2">JLT2003</strain>
    </source>
</reference>
<gene>
    <name evidence="1" type="ORF">OCGS_0734</name>
</gene>
<dbReference type="EMBL" id="AMGO01000011">
    <property type="protein sequence ID" value="EKE45039.1"/>
    <property type="molecule type" value="Genomic_DNA"/>
</dbReference>
<dbReference type="Proteomes" id="UP000006765">
    <property type="component" value="Unassembled WGS sequence"/>
</dbReference>